<dbReference type="Proteomes" id="UP001295794">
    <property type="component" value="Unassembled WGS sequence"/>
</dbReference>
<feature type="region of interest" description="Disordered" evidence="1">
    <location>
        <begin position="226"/>
        <end position="266"/>
    </location>
</feature>
<comment type="caution">
    <text evidence="2">The sequence shown here is derived from an EMBL/GenBank/DDBJ whole genome shotgun (WGS) entry which is preliminary data.</text>
</comment>
<gene>
    <name evidence="2" type="ORF">MYCIT1_LOCUS30544</name>
</gene>
<proteinExistence type="predicted"/>
<name>A0AAD2HTZ6_9AGAR</name>
<protein>
    <submittedName>
        <fullName evidence="2">Uncharacterized protein</fullName>
    </submittedName>
</protein>
<evidence type="ECO:0000256" key="1">
    <source>
        <dbReference type="SAM" id="MobiDB-lite"/>
    </source>
</evidence>
<dbReference type="AlphaFoldDB" id="A0AAD2HTZ6"/>
<organism evidence="2 3">
    <name type="scientific">Mycena citricolor</name>
    <dbReference type="NCBI Taxonomy" id="2018698"/>
    <lineage>
        <taxon>Eukaryota</taxon>
        <taxon>Fungi</taxon>
        <taxon>Dikarya</taxon>
        <taxon>Basidiomycota</taxon>
        <taxon>Agaricomycotina</taxon>
        <taxon>Agaricomycetes</taxon>
        <taxon>Agaricomycetidae</taxon>
        <taxon>Agaricales</taxon>
        <taxon>Marasmiineae</taxon>
        <taxon>Mycenaceae</taxon>
        <taxon>Mycena</taxon>
    </lineage>
</organism>
<evidence type="ECO:0000313" key="2">
    <source>
        <dbReference type="EMBL" id="CAK5280112.1"/>
    </source>
</evidence>
<accession>A0AAD2HTZ6</accession>
<sequence length="385" mass="41961">MSLHEFDSGAGLESMLLHFSRDLETATSHSFSPLLDGYMVVTQSEAKLASGGALNPHGSGPRVPLAAKSPNVNLPACKGKTPLRPTTSFTGDIALTVTPHMNCNPDNQSASVNISLDLSRPCTPFQPIPPLAISSPLSVPSLYECLSRNRCASIAEPCPSASVAHSESRLAPSLDISVIEPPRRSDTPSTRPLAIRIPASVAHHNSPYVPWSSPVRRTILRPMTPTSAATSRFSAYSRPYSRSGARAPEPWDVDDTPSPSPTARPRFLRLSKSLKHLRKSMRQGARRVKKVFKRTEPGRPVETAVPPRESPRGLILPPLPSPAVSCESSNSNTLADWLRDCERKLERATPRMMTLEEYDECGSWRDRTSILDACEVQSILFSDDA</sequence>
<reference evidence="2" key="1">
    <citation type="submission" date="2023-11" db="EMBL/GenBank/DDBJ databases">
        <authorList>
            <person name="De Vega J J."/>
            <person name="De Vega J J."/>
        </authorList>
    </citation>
    <scope>NUCLEOTIDE SEQUENCE</scope>
</reference>
<evidence type="ECO:0000313" key="3">
    <source>
        <dbReference type="Proteomes" id="UP001295794"/>
    </source>
</evidence>
<feature type="region of interest" description="Disordered" evidence="1">
    <location>
        <begin position="294"/>
        <end position="327"/>
    </location>
</feature>
<dbReference type="EMBL" id="CAVNYO010000440">
    <property type="protein sequence ID" value="CAK5280112.1"/>
    <property type="molecule type" value="Genomic_DNA"/>
</dbReference>
<keyword evidence="3" id="KW-1185">Reference proteome</keyword>